<evidence type="ECO:0000313" key="10">
    <source>
        <dbReference type="EMBL" id="AWI04892.1"/>
    </source>
</evidence>
<keyword evidence="8" id="KW-0812">Transmembrane</keyword>
<name>A0A2U8DS07_9CLOT</name>
<evidence type="ECO:0000256" key="3">
    <source>
        <dbReference type="ARBA" id="ARBA00012438"/>
    </source>
</evidence>
<dbReference type="InterPro" id="IPR036890">
    <property type="entry name" value="HATPase_C_sf"/>
</dbReference>
<evidence type="ECO:0000259" key="9">
    <source>
        <dbReference type="PROSITE" id="PS50109"/>
    </source>
</evidence>
<dbReference type="AlphaFoldDB" id="A0A2U8DS07"/>
<keyword evidence="8" id="KW-0472">Membrane</keyword>
<dbReference type="EC" id="2.7.13.3" evidence="3"/>
<keyword evidence="4" id="KW-0597">Phosphoprotein</keyword>
<evidence type="ECO:0000256" key="5">
    <source>
        <dbReference type="ARBA" id="ARBA00022679"/>
    </source>
</evidence>
<dbReference type="InterPro" id="IPR005467">
    <property type="entry name" value="His_kinase_dom"/>
</dbReference>
<dbReference type="RefSeq" id="WP_032075961.1">
    <property type="nucleotide sequence ID" value="NZ_CP020953.1"/>
</dbReference>
<comment type="subcellular location">
    <subcellularLocation>
        <location evidence="2">Membrane</location>
    </subcellularLocation>
</comment>
<dbReference type="Gene3D" id="1.10.287.130">
    <property type="match status" value="1"/>
</dbReference>
<keyword evidence="8" id="KW-1133">Transmembrane helix</keyword>
<dbReference type="Proteomes" id="UP000244910">
    <property type="component" value="Chromosome"/>
</dbReference>
<keyword evidence="11" id="KW-1185">Reference proteome</keyword>
<dbReference type="Pfam" id="PF02518">
    <property type="entry name" value="HATPase_c"/>
    <property type="match status" value="1"/>
</dbReference>
<evidence type="ECO:0000256" key="7">
    <source>
        <dbReference type="ARBA" id="ARBA00023012"/>
    </source>
</evidence>
<reference evidence="11" key="1">
    <citation type="submission" date="2017-04" db="EMBL/GenBank/DDBJ databases">
        <authorList>
            <person name="Song Y."/>
            <person name="Cho B.-K."/>
        </authorList>
    </citation>
    <scope>NUCLEOTIDE SEQUENCE [LARGE SCALE GENOMIC DNA]</scope>
    <source>
        <strain evidence="11">SL1</strain>
    </source>
</reference>
<dbReference type="PROSITE" id="PS50109">
    <property type="entry name" value="HIS_KIN"/>
    <property type="match status" value="1"/>
</dbReference>
<evidence type="ECO:0000256" key="6">
    <source>
        <dbReference type="ARBA" id="ARBA00022777"/>
    </source>
</evidence>
<dbReference type="GO" id="GO:0016036">
    <property type="term" value="P:cellular response to phosphate starvation"/>
    <property type="evidence" value="ECO:0007669"/>
    <property type="project" value="TreeGrafter"/>
</dbReference>
<gene>
    <name evidence="10" type="ORF">B9W14_10420</name>
</gene>
<dbReference type="InterPro" id="IPR036097">
    <property type="entry name" value="HisK_dim/P_sf"/>
</dbReference>
<feature type="transmembrane region" description="Helical" evidence="8">
    <location>
        <begin position="167"/>
        <end position="188"/>
    </location>
</feature>
<feature type="transmembrane region" description="Helical" evidence="8">
    <location>
        <begin position="12"/>
        <end position="35"/>
    </location>
</feature>
<dbReference type="GO" id="GO:0005886">
    <property type="term" value="C:plasma membrane"/>
    <property type="evidence" value="ECO:0007669"/>
    <property type="project" value="TreeGrafter"/>
</dbReference>
<dbReference type="Gene3D" id="3.30.565.10">
    <property type="entry name" value="Histidine kinase-like ATPase, C-terminal domain"/>
    <property type="match status" value="1"/>
</dbReference>
<dbReference type="GO" id="GO:0000155">
    <property type="term" value="F:phosphorelay sensor kinase activity"/>
    <property type="evidence" value="ECO:0007669"/>
    <property type="project" value="InterPro"/>
</dbReference>
<keyword evidence="5" id="KW-0808">Transferase</keyword>
<sequence>MKKSEYKIIFNLYFKFFIGLLILISIFMGIVLYILNVSISSENSYANWSSWPGYFTSNFYKKISFEEGKPKLTDSAVSQLKEYKLSFQIVDKNGDTALEYNEPKGALKHYSPIDIVQLYKNGYSAGDYTMFVGSVNNRGEKWTYIIGFPAKISKITMYVNYDKFAKIKFIILSLFILLIILVAVYGIWMNRTLSNITTAIKRLASNDYIPIKEEGMYKDLFYSLNLLDNKLKASEEERRRNQTLREEWIANISHDLKTPLSPIKGYAEILTDAKYDVSLLDVKKYGEVILRNAENVEDIVENLNFTYQLKNGMLPINRSEENLVRLLKEVIINILNHPKYEERNVIFNCIEDRINFNFDNTLLRRAFTNLLYNSVIHNDADTIIKVSVRQEDKIYITIEDNGKGMSEEEVKKLFERYYRGTKSSISVKGSGLGMAIAKQIIEAHNGKVNVKSKLNVGTSIYIEFIN</sequence>
<dbReference type="CDD" id="cd00075">
    <property type="entry name" value="HATPase"/>
    <property type="match status" value="1"/>
</dbReference>
<organism evidence="10 11">
    <name type="scientific">Clostridium drakei</name>
    <dbReference type="NCBI Taxonomy" id="332101"/>
    <lineage>
        <taxon>Bacteria</taxon>
        <taxon>Bacillati</taxon>
        <taxon>Bacillota</taxon>
        <taxon>Clostridia</taxon>
        <taxon>Eubacteriales</taxon>
        <taxon>Clostridiaceae</taxon>
        <taxon>Clostridium</taxon>
    </lineage>
</organism>
<evidence type="ECO:0000256" key="8">
    <source>
        <dbReference type="SAM" id="Phobius"/>
    </source>
</evidence>
<evidence type="ECO:0000256" key="4">
    <source>
        <dbReference type="ARBA" id="ARBA00022553"/>
    </source>
</evidence>
<dbReference type="SUPFAM" id="SSF47384">
    <property type="entry name" value="Homodimeric domain of signal transducing histidine kinase"/>
    <property type="match status" value="1"/>
</dbReference>
<dbReference type="PRINTS" id="PR00344">
    <property type="entry name" value="BCTRLSENSOR"/>
</dbReference>
<dbReference type="SMART" id="SM00388">
    <property type="entry name" value="HisKA"/>
    <property type="match status" value="1"/>
</dbReference>
<dbReference type="CDD" id="cd00082">
    <property type="entry name" value="HisKA"/>
    <property type="match status" value="1"/>
</dbReference>
<evidence type="ECO:0000256" key="2">
    <source>
        <dbReference type="ARBA" id="ARBA00004370"/>
    </source>
</evidence>
<dbReference type="SMART" id="SM00387">
    <property type="entry name" value="HATPase_c"/>
    <property type="match status" value="1"/>
</dbReference>
<evidence type="ECO:0000256" key="1">
    <source>
        <dbReference type="ARBA" id="ARBA00000085"/>
    </source>
</evidence>
<protein>
    <recommendedName>
        <fullName evidence="3">histidine kinase</fullName>
        <ecNumber evidence="3">2.7.13.3</ecNumber>
    </recommendedName>
</protein>
<dbReference type="InterPro" id="IPR050351">
    <property type="entry name" value="BphY/WalK/GraS-like"/>
</dbReference>
<dbReference type="EMBL" id="CP020953">
    <property type="protein sequence ID" value="AWI04892.1"/>
    <property type="molecule type" value="Genomic_DNA"/>
</dbReference>
<keyword evidence="7" id="KW-0902">Two-component regulatory system</keyword>
<dbReference type="PANTHER" id="PTHR45453:SF1">
    <property type="entry name" value="PHOSPHATE REGULON SENSOR PROTEIN PHOR"/>
    <property type="match status" value="1"/>
</dbReference>
<keyword evidence="6 10" id="KW-0418">Kinase</keyword>
<dbReference type="InterPro" id="IPR003594">
    <property type="entry name" value="HATPase_dom"/>
</dbReference>
<dbReference type="KEGG" id="cdrk:B9W14_10420"/>
<feature type="domain" description="Histidine kinase" evidence="9">
    <location>
        <begin position="251"/>
        <end position="466"/>
    </location>
</feature>
<dbReference type="PANTHER" id="PTHR45453">
    <property type="entry name" value="PHOSPHATE REGULON SENSOR PROTEIN PHOR"/>
    <property type="match status" value="1"/>
</dbReference>
<comment type="catalytic activity">
    <reaction evidence="1">
        <text>ATP + protein L-histidine = ADP + protein N-phospho-L-histidine.</text>
        <dbReference type="EC" id="2.7.13.3"/>
    </reaction>
</comment>
<dbReference type="SUPFAM" id="SSF55874">
    <property type="entry name" value="ATPase domain of HSP90 chaperone/DNA topoisomerase II/histidine kinase"/>
    <property type="match status" value="1"/>
</dbReference>
<dbReference type="InterPro" id="IPR004358">
    <property type="entry name" value="Sig_transdc_His_kin-like_C"/>
</dbReference>
<dbReference type="InterPro" id="IPR003661">
    <property type="entry name" value="HisK_dim/P_dom"/>
</dbReference>
<dbReference type="Pfam" id="PF00512">
    <property type="entry name" value="HisKA"/>
    <property type="match status" value="1"/>
</dbReference>
<proteinExistence type="predicted"/>
<dbReference type="GO" id="GO:0004721">
    <property type="term" value="F:phosphoprotein phosphatase activity"/>
    <property type="evidence" value="ECO:0007669"/>
    <property type="project" value="TreeGrafter"/>
</dbReference>
<dbReference type="OrthoDB" id="368131at2"/>
<evidence type="ECO:0000313" key="11">
    <source>
        <dbReference type="Proteomes" id="UP000244910"/>
    </source>
</evidence>
<accession>A0A2U8DS07</accession>